<dbReference type="EMBL" id="JAHEWS010000004">
    <property type="protein sequence ID" value="MBT1586954.1"/>
    <property type="molecule type" value="Genomic_DNA"/>
</dbReference>
<evidence type="ECO:0000256" key="4">
    <source>
        <dbReference type="ARBA" id="ARBA00023136"/>
    </source>
</evidence>
<proteinExistence type="predicted"/>
<protein>
    <submittedName>
        <fullName evidence="7">ABC transporter permease</fullName>
    </submittedName>
</protein>
<feature type="transmembrane region" description="Helical" evidence="5">
    <location>
        <begin position="30"/>
        <end position="52"/>
    </location>
</feature>
<feature type="transmembrane region" description="Helical" evidence="5">
    <location>
        <begin position="259"/>
        <end position="283"/>
    </location>
</feature>
<evidence type="ECO:0000256" key="3">
    <source>
        <dbReference type="ARBA" id="ARBA00022989"/>
    </source>
</evidence>
<feature type="transmembrane region" description="Helical" evidence="5">
    <location>
        <begin position="295"/>
        <end position="313"/>
    </location>
</feature>
<feature type="transmembrane region" description="Helical" evidence="5">
    <location>
        <begin position="227"/>
        <end position="247"/>
    </location>
</feature>
<dbReference type="Proteomes" id="UP001519641">
    <property type="component" value="Unassembled WGS sequence"/>
</dbReference>
<keyword evidence="3 5" id="KW-1133">Transmembrane helix</keyword>
<dbReference type="RefSeq" id="WP_214529203.1">
    <property type="nucleotide sequence ID" value="NZ_JAHEWO010000007.1"/>
</dbReference>
<keyword evidence="2 5" id="KW-0812">Transmembrane</keyword>
<dbReference type="InterPro" id="IPR013525">
    <property type="entry name" value="ABC2_TM"/>
</dbReference>
<comment type="subcellular location">
    <subcellularLocation>
        <location evidence="1">Membrane</location>
        <topology evidence="1">Multi-pass membrane protein</topology>
    </subcellularLocation>
</comment>
<evidence type="ECO:0000256" key="2">
    <source>
        <dbReference type="ARBA" id="ARBA00022692"/>
    </source>
</evidence>
<feature type="transmembrane region" description="Helical" evidence="5">
    <location>
        <begin position="172"/>
        <end position="193"/>
    </location>
</feature>
<comment type="caution">
    <text evidence="7">The sequence shown here is derived from an EMBL/GenBank/DDBJ whole genome shotgun (WGS) entry which is preliminary data.</text>
</comment>
<name>A0ABS5VBU0_9MICO</name>
<dbReference type="Pfam" id="PF12698">
    <property type="entry name" value="ABC2_membrane_3"/>
    <property type="match status" value="1"/>
</dbReference>
<evidence type="ECO:0000313" key="8">
    <source>
        <dbReference type="Proteomes" id="UP001519641"/>
    </source>
</evidence>
<evidence type="ECO:0000313" key="7">
    <source>
        <dbReference type="EMBL" id="MBT1586954.1"/>
    </source>
</evidence>
<feature type="domain" description="ABC-2 type transporter transmembrane" evidence="6">
    <location>
        <begin position="28"/>
        <end position="364"/>
    </location>
</feature>
<gene>
    <name evidence="7" type="ORF">KK097_03900</name>
</gene>
<keyword evidence="8" id="KW-1185">Reference proteome</keyword>
<evidence type="ECO:0000256" key="1">
    <source>
        <dbReference type="ARBA" id="ARBA00004141"/>
    </source>
</evidence>
<reference evidence="7 8" key="1">
    <citation type="submission" date="2021-05" db="EMBL/GenBank/DDBJ databases">
        <title>Whole genome sequence of Curtobacterium flaccumfaciens pv. flaccumfaciens strain CFBP 8819.</title>
        <authorList>
            <person name="Osdaghi E."/>
            <person name="Taghouti G."/>
            <person name="Portier P."/>
            <person name="Fazliarab A."/>
            <person name="Taghavi S.M."/>
            <person name="Briand M."/>
            <person name="Le-Saux M."/>
            <person name="Jacques M.-A."/>
        </authorList>
    </citation>
    <scope>NUCLEOTIDE SEQUENCE [LARGE SCALE GENOMIC DNA]</scope>
    <source>
        <strain evidence="7 8">CFBP 8819</strain>
    </source>
</reference>
<evidence type="ECO:0000259" key="6">
    <source>
        <dbReference type="Pfam" id="PF12698"/>
    </source>
</evidence>
<sequence>MLSDRPRLDLRQVGHIAGREVHVGLRMRSFWIGMVVSCLFIVALALAPRLLAGNTNSTSLEFAATPEAVAALSAHDRGAVPGVGIRAVDSAGEAASALDAGDVAGTAAVADGRVTVTMADSADEAAGLAVAAAIRTGTLEMMVADATGSPVSVPEPVVRAVSDSSGDAARLVLAYVVSIVLFTQIAGLGGSVAQGTMEEKTTRVVDILFSRVRPVSLLVGKVVGTGLFGLIQMAILALVGIGAVRVFGTAGLQDLIAPAALVSIMWFVLGFAFYGFIYGAVAATAKRPEALSSSLLPLQLLNAAVFVVAILALQGIGDPWVRMMSLIPPFSAILMPMRLAAGEVAGVDLVASVAVIAAATVIAAVGGARVYHRSITGGRSRLRRSVRATRTRPQHPNP</sequence>
<accession>A0ABS5VBU0</accession>
<evidence type="ECO:0000256" key="5">
    <source>
        <dbReference type="SAM" id="Phobius"/>
    </source>
</evidence>
<feature type="transmembrane region" description="Helical" evidence="5">
    <location>
        <begin position="349"/>
        <end position="371"/>
    </location>
</feature>
<keyword evidence="4 5" id="KW-0472">Membrane</keyword>
<organism evidence="7 8">
    <name type="scientific">Curtobacterium aurantiacum</name>
    <dbReference type="NCBI Taxonomy" id="3236919"/>
    <lineage>
        <taxon>Bacteria</taxon>
        <taxon>Bacillati</taxon>
        <taxon>Actinomycetota</taxon>
        <taxon>Actinomycetes</taxon>
        <taxon>Micrococcales</taxon>
        <taxon>Microbacteriaceae</taxon>
        <taxon>Curtobacterium</taxon>
    </lineage>
</organism>